<evidence type="ECO:0000256" key="1">
    <source>
        <dbReference type="ARBA" id="ARBA00008791"/>
    </source>
</evidence>
<evidence type="ECO:0000259" key="2">
    <source>
        <dbReference type="Pfam" id="PF00582"/>
    </source>
</evidence>
<reference evidence="3 4" key="1">
    <citation type="submission" date="2014-05" db="EMBL/GenBank/DDBJ databases">
        <title>ATOL: Assembling a taxonomically balanced genome-scale reconstruction of the evolutionary history of the Enterobacteriaceae.</title>
        <authorList>
            <person name="Plunkett G.III."/>
            <person name="Neeno-Eckwall E.C."/>
            <person name="Glasner J.D."/>
            <person name="Perna N.T."/>
        </authorList>
    </citation>
    <scope>NUCLEOTIDE SEQUENCE [LARGE SCALE GENOMIC DNA]</scope>
    <source>
        <strain evidence="3 4">ATCC 33852</strain>
    </source>
</reference>
<comment type="similarity">
    <text evidence="1">Belongs to the universal stress protein A family.</text>
</comment>
<dbReference type="eggNOG" id="COG0589">
    <property type="taxonomic scope" value="Bacteria"/>
</dbReference>
<dbReference type="PRINTS" id="PR01438">
    <property type="entry name" value="UNVRSLSTRESS"/>
</dbReference>
<proteinExistence type="inferred from homology"/>
<evidence type="ECO:0000313" key="4">
    <source>
        <dbReference type="Proteomes" id="UP000028640"/>
    </source>
</evidence>
<dbReference type="Proteomes" id="UP000028640">
    <property type="component" value="Unassembled WGS sequence"/>
</dbReference>
<dbReference type="GeneID" id="78380581"/>
<evidence type="ECO:0000313" key="3">
    <source>
        <dbReference type="EMBL" id="KFC80919.1"/>
    </source>
</evidence>
<gene>
    <name evidence="3" type="ORF">GEAM_2241</name>
</gene>
<dbReference type="CDD" id="cd00293">
    <property type="entry name" value="USP-like"/>
    <property type="match status" value="1"/>
</dbReference>
<dbReference type="RefSeq" id="WP_034791435.1">
    <property type="nucleotide sequence ID" value="NZ_JMPJ01000053.1"/>
</dbReference>
<dbReference type="Gene3D" id="3.40.50.620">
    <property type="entry name" value="HUPs"/>
    <property type="match status" value="1"/>
</dbReference>
<dbReference type="PANTHER" id="PTHR46268">
    <property type="entry name" value="STRESS RESPONSE PROTEIN NHAX"/>
    <property type="match status" value="1"/>
</dbReference>
<comment type="caution">
    <text evidence="3">The sequence shown here is derived from an EMBL/GenBank/DDBJ whole genome shotgun (WGS) entry which is preliminary data.</text>
</comment>
<sequence length="150" mass="15961">MFDTILLAIDGSKQTEYVVELACTLAAGTASTVYVTCCVDEAYALNNQLTADPQAADYAPAQYEEGSAQALVHRTLEQLRARSVKAVSNIIVGTPEVALVEEARNKNASVILMGRRHQSLFGRLLTGSVSAEVIAHAPCPVLVEVRGSEA</sequence>
<feature type="domain" description="UspA" evidence="2">
    <location>
        <begin position="1"/>
        <end position="143"/>
    </location>
</feature>
<dbReference type="PANTHER" id="PTHR46268:SF6">
    <property type="entry name" value="UNIVERSAL STRESS PROTEIN UP12"/>
    <property type="match status" value="1"/>
</dbReference>
<dbReference type="InterPro" id="IPR006016">
    <property type="entry name" value="UspA"/>
</dbReference>
<dbReference type="SUPFAM" id="SSF52402">
    <property type="entry name" value="Adenine nucleotide alpha hydrolases-like"/>
    <property type="match status" value="1"/>
</dbReference>
<keyword evidence="4" id="KW-1185">Reference proteome</keyword>
<dbReference type="InterPro" id="IPR006015">
    <property type="entry name" value="Universal_stress_UspA"/>
</dbReference>
<protein>
    <submittedName>
        <fullName evidence="3">Nucleotide-binding protein</fullName>
    </submittedName>
</protein>
<dbReference type="OrthoDB" id="5781119at2"/>
<dbReference type="STRING" id="910964.GEAM_2241"/>
<name>A0A085GB24_EWIA3</name>
<dbReference type="EMBL" id="JMPJ01000053">
    <property type="protein sequence ID" value="KFC80919.1"/>
    <property type="molecule type" value="Genomic_DNA"/>
</dbReference>
<dbReference type="Pfam" id="PF00582">
    <property type="entry name" value="Usp"/>
    <property type="match status" value="1"/>
</dbReference>
<dbReference type="InterPro" id="IPR014729">
    <property type="entry name" value="Rossmann-like_a/b/a_fold"/>
</dbReference>
<organism evidence="3 4">
    <name type="scientific">Ewingella americana (strain ATCC 33852 / DSM 4580 / CCUG 14506 / JCM 5911 / LMG 7869 / NCTC 12157 / CDC 1468-78)</name>
    <dbReference type="NCBI Taxonomy" id="910964"/>
    <lineage>
        <taxon>Bacteria</taxon>
        <taxon>Pseudomonadati</taxon>
        <taxon>Pseudomonadota</taxon>
        <taxon>Gammaproteobacteria</taxon>
        <taxon>Enterobacterales</taxon>
        <taxon>Yersiniaceae</taxon>
        <taxon>Ewingella</taxon>
    </lineage>
</organism>
<accession>A0A085GB24</accession>
<dbReference type="AlphaFoldDB" id="A0A085GB24"/>